<dbReference type="Gene3D" id="3.40.50.2020">
    <property type="match status" value="1"/>
</dbReference>
<dbReference type="RefSeq" id="WP_190998046.1">
    <property type="nucleotide sequence ID" value="NZ_JACXSI010000019.1"/>
</dbReference>
<dbReference type="Proteomes" id="UP000602076">
    <property type="component" value="Unassembled WGS sequence"/>
</dbReference>
<organism evidence="3 4">
    <name type="scientific">Peribacillus faecalis</name>
    <dbReference type="NCBI Taxonomy" id="2772559"/>
    <lineage>
        <taxon>Bacteria</taxon>
        <taxon>Bacillati</taxon>
        <taxon>Bacillota</taxon>
        <taxon>Bacilli</taxon>
        <taxon>Bacillales</taxon>
        <taxon>Bacillaceae</taxon>
        <taxon>Peribacillus</taxon>
    </lineage>
</organism>
<reference evidence="3" key="1">
    <citation type="submission" date="2020-09" db="EMBL/GenBank/DDBJ databases">
        <title>Bacillus faecalis sp. nov., a moderately halophilic bacterium isolated from cow faeces.</title>
        <authorList>
            <person name="Jiang L."/>
            <person name="Lee J."/>
        </authorList>
    </citation>
    <scope>NUCLEOTIDE SEQUENCE</scope>
    <source>
        <strain evidence="3">AGMB 02131</strain>
    </source>
</reference>
<dbReference type="InterPro" id="IPR000836">
    <property type="entry name" value="PRTase_dom"/>
</dbReference>
<accession>A0A927HCJ7</accession>
<dbReference type="Pfam" id="PF00156">
    <property type="entry name" value="Pribosyltran"/>
    <property type="match status" value="1"/>
</dbReference>
<feature type="domain" description="Phosphoribosyltransferase" evidence="2">
    <location>
        <begin position="143"/>
        <end position="226"/>
    </location>
</feature>
<name>A0A927HCJ7_9BACI</name>
<evidence type="ECO:0000259" key="2">
    <source>
        <dbReference type="Pfam" id="PF00156"/>
    </source>
</evidence>
<dbReference type="AlphaFoldDB" id="A0A927HCJ7"/>
<protein>
    <submittedName>
        <fullName evidence="3">ComF family protein</fullName>
    </submittedName>
</protein>
<gene>
    <name evidence="3" type="ORF">IEO70_08995</name>
</gene>
<sequence length="228" mass="26333">MFNEVCLYCQTVSSSSFTWTHLFDKNSLCENCRRSLEHLVEPFCKKCCRMLSEKSIDNICYDCVRWENNSEWSGVLECNISFYQYNDFMKELIARFKYRGDYTLAKIFATDIKKVTAEMKVDLYIPIPLSETRLSERGFNQSEALLAVAGLPVTNVLSRKHSEKQSKKSREERMQQANLFEIQDLETINGKQILLMDDIYTTGSTIRHAAKVLKNAGAARIISMTLSR</sequence>
<evidence type="ECO:0000313" key="4">
    <source>
        <dbReference type="Proteomes" id="UP000602076"/>
    </source>
</evidence>
<evidence type="ECO:0000256" key="1">
    <source>
        <dbReference type="ARBA" id="ARBA00008007"/>
    </source>
</evidence>
<dbReference type="EMBL" id="JACXSI010000019">
    <property type="protein sequence ID" value="MBD3108503.1"/>
    <property type="molecule type" value="Genomic_DNA"/>
</dbReference>
<proteinExistence type="inferred from homology"/>
<dbReference type="SUPFAM" id="SSF53271">
    <property type="entry name" value="PRTase-like"/>
    <property type="match status" value="1"/>
</dbReference>
<dbReference type="InterPro" id="IPR029057">
    <property type="entry name" value="PRTase-like"/>
</dbReference>
<dbReference type="CDD" id="cd06223">
    <property type="entry name" value="PRTases_typeI"/>
    <property type="match status" value="1"/>
</dbReference>
<dbReference type="PANTHER" id="PTHR47505:SF1">
    <property type="entry name" value="DNA UTILIZATION PROTEIN YHGH"/>
    <property type="match status" value="1"/>
</dbReference>
<comment type="caution">
    <text evidence="3">The sequence shown here is derived from an EMBL/GenBank/DDBJ whole genome shotgun (WGS) entry which is preliminary data.</text>
</comment>
<dbReference type="InterPro" id="IPR051910">
    <property type="entry name" value="ComF/GntX_DNA_util-trans"/>
</dbReference>
<comment type="similarity">
    <text evidence="1">Belongs to the ComF/GntX family.</text>
</comment>
<dbReference type="PANTHER" id="PTHR47505">
    <property type="entry name" value="DNA UTILIZATION PROTEIN YHGH"/>
    <property type="match status" value="1"/>
</dbReference>
<keyword evidence="4" id="KW-1185">Reference proteome</keyword>
<evidence type="ECO:0000313" key="3">
    <source>
        <dbReference type="EMBL" id="MBD3108503.1"/>
    </source>
</evidence>